<dbReference type="InterPro" id="IPR031348">
    <property type="entry name" value="PigL_N"/>
</dbReference>
<feature type="domain" description="Azaphilone pigments biosynthesis cluster protein L N-terminal" evidence="2">
    <location>
        <begin position="2"/>
        <end position="208"/>
    </location>
</feature>
<dbReference type="Proteomes" id="UP000541154">
    <property type="component" value="Unassembled WGS sequence"/>
</dbReference>
<evidence type="ECO:0000256" key="1">
    <source>
        <dbReference type="SAM" id="Coils"/>
    </source>
</evidence>
<dbReference type="AlphaFoldDB" id="A0A8H6E476"/>
<keyword evidence="4" id="KW-1185">Reference proteome</keyword>
<reference evidence="3 4" key="1">
    <citation type="submission" date="2019-04" db="EMBL/GenBank/DDBJ databases">
        <title>Aspergillus burnettii sp. nov., novel species from soil in southeast Queensland.</title>
        <authorList>
            <person name="Gilchrist C.L.M."/>
            <person name="Pitt J.I."/>
            <person name="Lange L."/>
            <person name="Lacey H.J."/>
            <person name="Vuong D."/>
            <person name="Midgley D.J."/>
            <person name="Greenfield P."/>
            <person name="Bradbury M."/>
            <person name="Lacey E."/>
            <person name="Busk P.K."/>
            <person name="Pilgaard B."/>
            <person name="Chooi Y.H."/>
            <person name="Piggott A.M."/>
        </authorList>
    </citation>
    <scope>NUCLEOTIDE SEQUENCE [LARGE SCALE GENOMIC DNA]</scope>
    <source>
        <strain evidence="3 4">FRR 5400</strain>
    </source>
</reference>
<proteinExistence type="predicted"/>
<keyword evidence="1" id="KW-0175">Coiled coil</keyword>
<gene>
    <name evidence="3" type="ORF">ETB97_005291</name>
</gene>
<dbReference type="EMBL" id="SPNV01000239">
    <property type="protein sequence ID" value="KAF5857760.1"/>
    <property type="molecule type" value="Genomic_DNA"/>
</dbReference>
<feature type="domain" description="Azaphilone pigments biosynthesis cluster protein L N-terminal" evidence="2">
    <location>
        <begin position="239"/>
        <end position="315"/>
    </location>
</feature>
<evidence type="ECO:0000259" key="2">
    <source>
        <dbReference type="Pfam" id="PF17111"/>
    </source>
</evidence>
<organism evidence="3 4">
    <name type="scientific">Petromyces alliaceus</name>
    <name type="common">Aspergillus alliaceus</name>
    <dbReference type="NCBI Taxonomy" id="209559"/>
    <lineage>
        <taxon>Eukaryota</taxon>
        <taxon>Fungi</taxon>
        <taxon>Dikarya</taxon>
        <taxon>Ascomycota</taxon>
        <taxon>Pezizomycotina</taxon>
        <taxon>Eurotiomycetes</taxon>
        <taxon>Eurotiomycetidae</taxon>
        <taxon>Eurotiales</taxon>
        <taxon>Aspergillaceae</taxon>
        <taxon>Aspergillus</taxon>
        <taxon>Aspergillus subgen. Circumdati</taxon>
    </lineage>
</organism>
<evidence type="ECO:0000313" key="4">
    <source>
        <dbReference type="Proteomes" id="UP000541154"/>
    </source>
</evidence>
<dbReference type="Pfam" id="PF17111">
    <property type="entry name" value="PigL_N"/>
    <property type="match status" value="2"/>
</dbReference>
<protein>
    <recommendedName>
        <fullName evidence="2">Azaphilone pigments biosynthesis cluster protein L N-terminal domain-containing protein</fullName>
    </recommendedName>
</protein>
<name>A0A8H6E476_PETAA</name>
<evidence type="ECO:0000313" key="3">
    <source>
        <dbReference type="EMBL" id="KAF5857760.1"/>
    </source>
</evidence>
<comment type="caution">
    <text evidence="3">The sequence shown here is derived from an EMBL/GenBank/DDBJ whole genome shotgun (WGS) entry which is preliminary data.</text>
</comment>
<sequence length="377" mass="41831">MAEALGVASGLIALAQFAFHTSKTLFQLIESFKSNKRTIRELRDEVESLNEALGSLQNVTEEYEAELSTLKLPLLRCGKTCKEFADLISKCTGHSGGQGTSFRDWAKLQYMGGDVTQLRTALAGYKATISIAIGGATFRHATVTVSVLHQYKQMIADATSDLHDHLQEIDDRVRSMHQQSGYTQPPQIDVCEIKEEKESTEQCLAICAQVSEFIEGLQVYTSPRSLAENSSTYRSAKKAGINFHQSEQTTDAMLEDFKARLSTQSASLKLRLVELNHCLKELTEQRGRFSSEDSQKWDLIKEEKESIIQCISICADASDLAGKARTNSFEDVSSSDDSRQLIVSTIGDLISAKHIKTGNRSEQWLGQMSDDTVKQLI</sequence>
<accession>A0A8H6E476</accession>
<feature type="coiled-coil region" evidence="1">
    <location>
        <begin position="32"/>
        <end position="66"/>
    </location>
</feature>